<accession>A0ABM2Z6W8</accession>
<dbReference type="PANTHER" id="PTHR34057">
    <property type="entry name" value="ELONGATION FACTOR"/>
    <property type="match status" value="1"/>
</dbReference>
<protein>
    <submittedName>
        <fullName evidence="5">Uncharacterized protein isoform X14</fullName>
    </submittedName>
</protein>
<evidence type="ECO:0000256" key="1">
    <source>
        <dbReference type="SAM" id="Coils"/>
    </source>
</evidence>
<feature type="coiled-coil region" evidence="1">
    <location>
        <begin position="200"/>
        <end position="227"/>
    </location>
</feature>
<feature type="compositionally biased region" description="Polar residues" evidence="2">
    <location>
        <begin position="1"/>
        <end position="14"/>
    </location>
</feature>
<feature type="compositionally biased region" description="Basic residues" evidence="2">
    <location>
        <begin position="385"/>
        <end position="406"/>
    </location>
</feature>
<keyword evidence="4" id="KW-1185">Reference proteome</keyword>
<organism evidence="4 5">
    <name type="scientific">Gossypium hirsutum</name>
    <name type="common">Upland cotton</name>
    <name type="synonym">Gossypium mexicanum</name>
    <dbReference type="NCBI Taxonomy" id="3635"/>
    <lineage>
        <taxon>Eukaryota</taxon>
        <taxon>Viridiplantae</taxon>
        <taxon>Streptophyta</taxon>
        <taxon>Embryophyta</taxon>
        <taxon>Tracheophyta</taxon>
        <taxon>Spermatophyta</taxon>
        <taxon>Magnoliopsida</taxon>
        <taxon>eudicotyledons</taxon>
        <taxon>Gunneridae</taxon>
        <taxon>Pentapetalae</taxon>
        <taxon>rosids</taxon>
        <taxon>malvids</taxon>
        <taxon>Malvales</taxon>
        <taxon>Malvaceae</taxon>
        <taxon>Malvoideae</taxon>
        <taxon>Gossypium</taxon>
    </lineage>
</organism>
<evidence type="ECO:0000313" key="4">
    <source>
        <dbReference type="Proteomes" id="UP000818029"/>
    </source>
</evidence>
<feature type="compositionally biased region" description="Polar residues" evidence="2">
    <location>
        <begin position="231"/>
        <end position="254"/>
    </location>
</feature>
<dbReference type="Proteomes" id="UP000818029">
    <property type="component" value="Chromosome A11"/>
</dbReference>
<sequence>MVNLALSLTNQSSTRKQRDSNARKRKLTDHWRRFIHPLMWRLKWLELQLKELKSQASRYDREIVGYDQKRKFEYEKFTIEGLNVKSQPFQCQVQRKKVMKRRKRKRIENMTDLASYMSCHNIYSYYGMIFIIILFGMYFPSANLMSLFSLLPESKKSVIATATLDDDNGKLGTKTDYTNDDFGFIDDLSHLEFSDSDTLSEQILRKIDLLQSQAHKLKTRVDKTVNESPRKFSSINMLSSPALTGSRNQPSPTRSGDRALVRSQHTSSQHRSKSHFRVLFRPGSAVSSHGEVTPFPDMIEGSGQHLAGISYENTEDDILIHNQAAKEELQNFQSGLTQQAEESRIPIEKPKTVCTALAPADNPPTNPPVPPNVKLTSTSKSKGPSNKRKRGKRKSGTGKWSRRSSG</sequence>
<proteinExistence type="predicted"/>
<reference evidence="5" key="2">
    <citation type="submission" date="2025-08" db="UniProtKB">
        <authorList>
            <consortium name="RefSeq"/>
        </authorList>
    </citation>
    <scope>IDENTIFICATION</scope>
</reference>
<dbReference type="RefSeq" id="XP_040937804.1">
    <property type="nucleotide sequence ID" value="XM_041081870.1"/>
</dbReference>
<gene>
    <name evidence="5" type="primary">LOC107900197</name>
</gene>
<feature type="compositionally biased region" description="Basic residues" evidence="2">
    <location>
        <begin position="268"/>
        <end position="277"/>
    </location>
</feature>
<reference evidence="4" key="1">
    <citation type="journal article" date="2020" name="Nat. Genet.">
        <title>Genomic diversifications of five Gossypium allopolyploid species and their impact on cotton improvement.</title>
        <authorList>
            <person name="Chen Z.J."/>
            <person name="Sreedasyam A."/>
            <person name="Ando A."/>
            <person name="Song Q."/>
            <person name="De Santiago L.M."/>
            <person name="Hulse-Kemp A.M."/>
            <person name="Ding M."/>
            <person name="Ye W."/>
            <person name="Kirkbride R.C."/>
            <person name="Jenkins J."/>
            <person name="Plott C."/>
            <person name="Lovell J."/>
            <person name="Lin Y.M."/>
            <person name="Vaughn R."/>
            <person name="Liu B."/>
            <person name="Simpson S."/>
            <person name="Scheffler B.E."/>
            <person name="Wen L."/>
            <person name="Saski C.A."/>
            <person name="Grover C.E."/>
            <person name="Hu G."/>
            <person name="Conover J.L."/>
            <person name="Carlson J.W."/>
            <person name="Shu S."/>
            <person name="Boston L.B."/>
            <person name="Williams M."/>
            <person name="Peterson D.G."/>
            <person name="McGee K."/>
            <person name="Jones D.C."/>
            <person name="Wendel J.F."/>
            <person name="Stelly D.M."/>
            <person name="Grimwood J."/>
            <person name="Schmutz J."/>
        </authorList>
    </citation>
    <scope>NUCLEOTIDE SEQUENCE [LARGE SCALE GENOMIC DNA]</scope>
    <source>
        <strain evidence="4">cv. TM-1</strain>
    </source>
</reference>
<feature type="region of interest" description="Disordered" evidence="2">
    <location>
        <begin position="354"/>
        <end position="406"/>
    </location>
</feature>
<evidence type="ECO:0000313" key="5">
    <source>
        <dbReference type="RefSeq" id="XP_040937804.1"/>
    </source>
</evidence>
<feature type="region of interest" description="Disordered" evidence="2">
    <location>
        <begin position="230"/>
        <end position="277"/>
    </location>
</feature>
<feature type="coiled-coil region" evidence="1">
    <location>
        <begin position="42"/>
        <end position="69"/>
    </location>
</feature>
<keyword evidence="3" id="KW-1133">Transmembrane helix</keyword>
<evidence type="ECO:0000256" key="2">
    <source>
        <dbReference type="SAM" id="MobiDB-lite"/>
    </source>
</evidence>
<dbReference type="PANTHER" id="PTHR34057:SF12">
    <property type="match status" value="1"/>
</dbReference>
<keyword evidence="3" id="KW-0472">Membrane</keyword>
<name>A0ABM2Z6W8_GOSHI</name>
<feature type="region of interest" description="Disordered" evidence="2">
    <location>
        <begin position="1"/>
        <end position="24"/>
    </location>
</feature>
<evidence type="ECO:0000256" key="3">
    <source>
        <dbReference type="SAM" id="Phobius"/>
    </source>
</evidence>
<keyword evidence="1" id="KW-0175">Coiled coil</keyword>
<feature type="compositionally biased region" description="Pro residues" evidence="2">
    <location>
        <begin position="361"/>
        <end position="371"/>
    </location>
</feature>
<dbReference type="GeneID" id="107900197"/>
<keyword evidence="3" id="KW-0812">Transmembrane</keyword>
<feature type="transmembrane region" description="Helical" evidence="3">
    <location>
        <begin position="125"/>
        <end position="151"/>
    </location>
</feature>